<dbReference type="EMBL" id="FXAF01000006">
    <property type="protein sequence ID" value="SMF38802.1"/>
    <property type="molecule type" value="Genomic_DNA"/>
</dbReference>
<dbReference type="InterPro" id="IPR003593">
    <property type="entry name" value="AAA+_ATPase"/>
</dbReference>
<accession>A0A1X7ERY9</accession>
<evidence type="ECO:0000256" key="5">
    <source>
        <dbReference type="ARBA" id="ARBA00022840"/>
    </source>
</evidence>
<proteinExistence type="inferred from homology"/>
<dbReference type="FunFam" id="3.40.50.300:FF:000016">
    <property type="entry name" value="Oligopeptide ABC transporter ATP-binding component"/>
    <property type="match status" value="2"/>
</dbReference>
<dbReference type="InterPro" id="IPR050319">
    <property type="entry name" value="ABC_transp_ATP-bind"/>
</dbReference>
<dbReference type="GO" id="GO:0055085">
    <property type="term" value="P:transmembrane transport"/>
    <property type="evidence" value="ECO:0007669"/>
    <property type="project" value="UniProtKB-ARBA"/>
</dbReference>
<evidence type="ECO:0000256" key="4">
    <source>
        <dbReference type="ARBA" id="ARBA00022741"/>
    </source>
</evidence>
<dbReference type="InterPro" id="IPR013563">
    <property type="entry name" value="Oligopep_ABC_C"/>
</dbReference>
<protein>
    <submittedName>
        <fullName evidence="7">Microcin C transport system ATP-binding protein</fullName>
    </submittedName>
</protein>
<dbReference type="GO" id="GO:0005886">
    <property type="term" value="C:plasma membrane"/>
    <property type="evidence" value="ECO:0007669"/>
    <property type="project" value="UniProtKB-SubCell"/>
</dbReference>
<comment type="similarity">
    <text evidence="2">Belongs to the ABC transporter superfamily.</text>
</comment>
<dbReference type="Pfam" id="PF00005">
    <property type="entry name" value="ABC_tran"/>
    <property type="match status" value="2"/>
</dbReference>
<dbReference type="PANTHER" id="PTHR43776">
    <property type="entry name" value="TRANSPORT ATP-BINDING PROTEIN"/>
    <property type="match status" value="1"/>
</dbReference>
<dbReference type="PANTHER" id="PTHR43776:SF7">
    <property type="entry name" value="D,D-DIPEPTIDE TRANSPORT ATP-BINDING PROTEIN DDPF-RELATED"/>
    <property type="match status" value="1"/>
</dbReference>
<dbReference type="GO" id="GO:0016887">
    <property type="term" value="F:ATP hydrolysis activity"/>
    <property type="evidence" value="ECO:0007669"/>
    <property type="project" value="InterPro"/>
</dbReference>
<evidence type="ECO:0000256" key="1">
    <source>
        <dbReference type="ARBA" id="ARBA00004417"/>
    </source>
</evidence>
<evidence type="ECO:0000313" key="8">
    <source>
        <dbReference type="Proteomes" id="UP000192903"/>
    </source>
</evidence>
<evidence type="ECO:0000256" key="3">
    <source>
        <dbReference type="ARBA" id="ARBA00022448"/>
    </source>
</evidence>
<dbReference type="SUPFAM" id="SSF52540">
    <property type="entry name" value="P-loop containing nucleoside triphosphate hydrolases"/>
    <property type="match status" value="2"/>
</dbReference>
<dbReference type="CDD" id="cd03257">
    <property type="entry name" value="ABC_NikE_OppD_transporters"/>
    <property type="match status" value="2"/>
</dbReference>
<dbReference type="NCBIfam" id="NF008453">
    <property type="entry name" value="PRK11308.1"/>
    <property type="match status" value="2"/>
</dbReference>
<evidence type="ECO:0000259" key="6">
    <source>
        <dbReference type="PROSITE" id="PS50893"/>
    </source>
</evidence>
<feature type="domain" description="ABC transporter" evidence="6">
    <location>
        <begin position="8"/>
        <end position="257"/>
    </location>
</feature>
<dbReference type="SMART" id="SM00382">
    <property type="entry name" value="AAA"/>
    <property type="match status" value="2"/>
</dbReference>
<keyword evidence="8" id="KW-1185">Reference proteome</keyword>
<organism evidence="7 8">
    <name type="scientific">Xaviernesmea oryzae</name>
    <dbReference type="NCBI Taxonomy" id="464029"/>
    <lineage>
        <taxon>Bacteria</taxon>
        <taxon>Pseudomonadati</taxon>
        <taxon>Pseudomonadota</taxon>
        <taxon>Alphaproteobacteria</taxon>
        <taxon>Hyphomicrobiales</taxon>
        <taxon>Rhizobiaceae</taxon>
        <taxon>Rhizobium/Agrobacterium group</taxon>
        <taxon>Xaviernesmea</taxon>
    </lineage>
</organism>
<dbReference type="RefSeq" id="WP_085421962.1">
    <property type="nucleotide sequence ID" value="NZ_FXAF01000006.1"/>
</dbReference>
<evidence type="ECO:0000313" key="7">
    <source>
        <dbReference type="EMBL" id="SMF38802.1"/>
    </source>
</evidence>
<dbReference type="Gene3D" id="3.40.50.300">
    <property type="entry name" value="P-loop containing nucleotide triphosphate hydrolases"/>
    <property type="match status" value="2"/>
</dbReference>
<dbReference type="InterPro" id="IPR027417">
    <property type="entry name" value="P-loop_NTPase"/>
</dbReference>
<dbReference type="PROSITE" id="PS50893">
    <property type="entry name" value="ABC_TRANSPORTER_2"/>
    <property type="match status" value="2"/>
</dbReference>
<sequence>MTEPLLSIRDLSVAFHQGGDTSLAVDKVSFDILPGEVMALVGESGSGKSVTANSILKLLPYPSASHPSGEIVFDGKDLLKASEPELRRVRGDDITMIFQEPMTSLNPLHTIEKQVGEILELHHGITGQTARIRILELLNQVGIREPEKRLKAYPHELSGGQRQRVMIAMALANRPKLLIADEPTTALDVTVQAQILDLLRGLKGEHGMSMLFITHDLGIVRKFADRVCVMTKGKIVETGTVEDVFTNPQHAYTRHLLSSEPRGEPPPLDPSKPVVMEGKEIRVWFPIKSGLLRKVVDHVKAVDGVDLTLRAGETLGVVGESGSGKTTLGLALARLISSQGRIAFIGNEIDKFSFKEMRPFRDRLQVVFQDPYGSLSPRMSVGEIVAEGLKVHEGALSADERDERVAWALAEVGLDPATRWRYPHEFSGGQRQRIAIARAMVLKPRFVMLDEPTSALDMTVQAQVVDLLRDLQKKHDLAYLFISHDLKVVKALANHVIVMRLGKVVEEGPSEQIFRAPKEDYTRALMAAAFNMEAVETAAISQ</sequence>
<keyword evidence="3" id="KW-0813">Transport</keyword>
<dbReference type="STRING" id="464029.SAMN02982989_1673"/>
<name>A0A1X7ERY9_9HYPH</name>
<dbReference type="NCBIfam" id="NF007739">
    <property type="entry name" value="PRK10419.1"/>
    <property type="match status" value="2"/>
</dbReference>
<comment type="subcellular location">
    <subcellularLocation>
        <location evidence="1">Cell inner membrane</location>
        <topology evidence="1">Peripheral membrane protein</topology>
    </subcellularLocation>
</comment>
<gene>
    <name evidence="7" type="ORF">SAMN02982989_1673</name>
</gene>
<dbReference type="AlphaFoldDB" id="A0A1X7ERY9"/>
<reference evidence="8" key="1">
    <citation type="submission" date="2017-04" db="EMBL/GenBank/DDBJ databases">
        <authorList>
            <person name="Varghese N."/>
            <person name="Submissions S."/>
        </authorList>
    </citation>
    <scope>NUCLEOTIDE SEQUENCE [LARGE SCALE GENOMIC DNA]</scope>
    <source>
        <strain evidence="8">B4P</strain>
    </source>
</reference>
<keyword evidence="5 7" id="KW-0067">ATP-binding</keyword>
<dbReference type="Pfam" id="PF08352">
    <property type="entry name" value="oligo_HPY"/>
    <property type="match status" value="2"/>
</dbReference>
<dbReference type="OrthoDB" id="9802264at2"/>
<dbReference type="InterPro" id="IPR003439">
    <property type="entry name" value="ABC_transporter-like_ATP-bd"/>
</dbReference>
<evidence type="ECO:0000256" key="2">
    <source>
        <dbReference type="ARBA" id="ARBA00005417"/>
    </source>
</evidence>
<dbReference type="Proteomes" id="UP000192903">
    <property type="component" value="Unassembled WGS sequence"/>
</dbReference>
<dbReference type="InterPro" id="IPR017871">
    <property type="entry name" value="ABC_transporter-like_CS"/>
</dbReference>
<feature type="domain" description="ABC transporter" evidence="6">
    <location>
        <begin position="287"/>
        <end position="526"/>
    </location>
</feature>
<keyword evidence="4" id="KW-0547">Nucleotide-binding</keyword>
<dbReference type="PROSITE" id="PS00211">
    <property type="entry name" value="ABC_TRANSPORTER_1"/>
    <property type="match status" value="2"/>
</dbReference>
<dbReference type="GO" id="GO:0005524">
    <property type="term" value="F:ATP binding"/>
    <property type="evidence" value="ECO:0007669"/>
    <property type="project" value="UniProtKB-KW"/>
</dbReference>
<dbReference type="GO" id="GO:0015833">
    <property type="term" value="P:peptide transport"/>
    <property type="evidence" value="ECO:0007669"/>
    <property type="project" value="InterPro"/>
</dbReference>